<keyword evidence="2" id="KW-1185">Reference proteome</keyword>
<accession>A0A643F9K3</accession>
<dbReference type="Proteomes" id="UP000430120">
    <property type="component" value="Unassembled WGS sequence"/>
</dbReference>
<evidence type="ECO:0000313" key="1">
    <source>
        <dbReference type="EMBL" id="KAB0579934.1"/>
    </source>
</evidence>
<comment type="caution">
    <text evidence="1">The sequence shown here is derived from an EMBL/GenBank/DDBJ whole genome shotgun (WGS) entry which is preliminary data.</text>
</comment>
<dbReference type="RefSeq" id="WP_151124726.1">
    <property type="nucleotide sequence ID" value="NZ_CP088081.1"/>
</dbReference>
<organism evidence="1 2">
    <name type="scientific">Ideonella dechloratans</name>
    <dbReference type="NCBI Taxonomy" id="36863"/>
    <lineage>
        <taxon>Bacteria</taxon>
        <taxon>Pseudomonadati</taxon>
        <taxon>Pseudomonadota</taxon>
        <taxon>Betaproteobacteria</taxon>
        <taxon>Burkholderiales</taxon>
        <taxon>Sphaerotilaceae</taxon>
        <taxon>Ideonella</taxon>
    </lineage>
</organism>
<gene>
    <name evidence="1" type="ORF">F7Q92_13880</name>
</gene>
<dbReference type="AlphaFoldDB" id="A0A643F9K3"/>
<dbReference type="OrthoDB" id="9149491at2"/>
<sequence>MALSPSAVLAAGRLPTLPGAEVQVTSARIIDSEFDWGRDGVDCPACNGGDGNSRLAFTDAFYNLWVGHVDPLTGDFIPADGKGVLVDTMAAFATDFGNGPEWALSQLGSQLVYTRYSLPTVPPTPADPQTAELAVASQSGGVWLPMALDQGGKKQSPLATQDADDPVPLVQYQDLAKVSTFWRVLDAPVTQTRVPVKGYNAGSRRWVPGTHKIILSARGLQDTLASGFRSVFLYDTDTGALTQIAHSTDGGQ</sequence>
<dbReference type="EMBL" id="VZPB01000034">
    <property type="protein sequence ID" value="KAB0579934.1"/>
    <property type="molecule type" value="Genomic_DNA"/>
</dbReference>
<reference evidence="1 2" key="1">
    <citation type="submission" date="2019-09" db="EMBL/GenBank/DDBJ databases">
        <title>Draft genome sequences of 48 bacterial type strains from the CCUG.</title>
        <authorList>
            <person name="Tunovic T."/>
            <person name="Pineiro-Iglesias B."/>
            <person name="Unosson C."/>
            <person name="Inganas E."/>
            <person name="Ohlen M."/>
            <person name="Cardew S."/>
            <person name="Jensie-Markopoulos S."/>
            <person name="Salva-Serra F."/>
            <person name="Jaen-Luchoro D."/>
            <person name="Karlsson R."/>
            <person name="Svensson-Stadler L."/>
            <person name="Chun J."/>
            <person name="Moore E."/>
        </authorList>
    </citation>
    <scope>NUCLEOTIDE SEQUENCE [LARGE SCALE GENOMIC DNA]</scope>
    <source>
        <strain evidence="1 2">CCUG 30977</strain>
    </source>
</reference>
<proteinExistence type="predicted"/>
<evidence type="ECO:0000313" key="2">
    <source>
        <dbReference type="Proteomes" id="UP000430120"/>
    </source>
</evidence>
<name>A0A643F9K3_IDEDE</name>
<protein>
    <submittedName>
        <fullName evidence="1">Uncharacterized protein</fullName>
    </submittedName>
</protein>